<dbReference type="SUPFAM" id="SSF53098">
    <property type="entry name" value="Ribonuclease H-like"/>
    <property type="match status" value="1"/>
</dbReference>
<dbReference type="AlphaFoldDB" id="A0A7W8LLR9"/>
<proteinExistence type="predicted"/>
<dbReference type="RefSeq" id="WP_184658173.1">
    <property type="nucleotide sequence ID" value="NZ_CP031518.1"/>
</dbReference>
<dbReference type="GO" id="GO:0003676">
    <property type="term" value="F:nucleic acid binding"/>
    <property type="evidence" value="ECO:0007669"/>
    <property type="project" value="InterPro"/>
</dbReference>
<reference evidence="1 2" key="1">
    <citation type="submission" date="2020-08" db="EMBL/GenBank/DDBJ databases">
        <title>Genomic Encyclopedia of Type Strains, Phase IV (KMG-IV): sequencing the most valuable type-strain genomes for metagenomic binning, comparative biology and taxonomic classification.</title>
        <authorList>
            <person name="Goeker M."/>
        </authorList>
    </citation>
    <scope>NUCLEOTIDE SEQUENCE [LARGE SCALE GENOMIC DNA]</scope>
    <source>
        <strain evidence="1 2">DSM 103462</strain>
    </source>
</reference>
<dbReference type="InterPro" id="IPR036397">
    <property type="entry name" value="RNaseH_sf"/>
</dbReference>
<evidence type="ECO:0000313" key="2">
    <source>
        <dbReference type="Proteomes" id="UP000518887"/>
    </source>
</evidence>
<dbReference type="Proteomes" id="UP000518887">
    <property type="component" value="Unassembled WGS sequence"/>
</dbReference>
<sequence length="247" mass="28569">MNYLFFDIECANCFNGIGKICSFGYVLCDENFSVIESDDLLMNPATIFDWYLFKKDSKCRLAYSREDYINNPKFPQHYKKIKSLLEASNQIVFGFGCQNDVATIATECIRYDLDLIDFNCHDIHTVLEKIYEIKGGLGTYVQNFGIDTEGMEFHDSKADAFFTMKVTEKLVKDQKKPISEILATYTPFSSKLLKKQKIKKLYANYLERKEAAKAKDGKPPRPLKKITVPAWFDYKRELLEEISLQGN</sequence>
<dbReference type="Gene3D" id="3.30.420.10">
    <property type="entry name" value="Ribonuclease H-like superfamily/Ribonuclease H"/>
    <property type="match status" value="1"/>
</dbReference>
<name>A0A7W8LLR9_9SPIR</name>
<gene>
    <name evidence="1" type="ORF">HNP76_001022</name>
</gene>
<dbReference type="InterPro" id="IPR012337">
    <property type="entry name" value="RNaseH-like_sf"/>
</dbReference>
<protein>
    <submittedName>
        <fullName evidence="1">DNA polymerase III epsilon subunit-like protein</fullName>
    </submittedName>
</protein>
<dbReference type="EMBL" id="JACHFQ010000003">
    <property type="protein sequence ID" value="MBB5225665.1"/>
    <property type="molecule type" value="Genomic_DNA"/>
</dbReference>
<comment type="caution">
    <text evidence="1">The sequence shown here is derived from an EMBL/GenBank/DDBJ whole genome shotgun (WGS) entry which is preliminary data.</text>
</comment>
<organism evidence="1 2">
    <name type="scientific">Treponema ruminis</name>
    <dbReference type="NCBI Taxonomy" id="744515"/>
    <lineage>
        <taxon>Bacteria</taxon>
        <taxon>Pseudomonadati</taxon>
        <taxon>Spirochaetota</taxon>
        <taxon>Spirochaetia</taxon>
        <taxon>Spirochaetales</taxon>
        <taxon>Treponemataceae</taxon>
        <taxon>Treponema</taxon>
    </lineage>
</organism>
<accession>A0A7W8LLR9</accession>
<keyword evidence="2" id="KW-1185">Reference proteome</keyword>
<evidence type="ECO:0000313" key="1">
    <source>
        <dbReference type="EMBL" id="MBB5225665.1"/>
    </source>
</evidence>